<evidence type="ECO:0000313" key="2">
    <source>
        <dbReference type="EMBL" id="CAE0320824.1"/>
    </source>
</evidence>
<accession>A0A7S3IDQ6</accession>
<keyword evidence="1" id="KW-1133">Transmembrane helix</keyword>
<evidence type="ECO:0000256" key="1">
    <source>
        <dbReference type="SAM" id="Phobius"/>
    </source>
</evidence>
<dbReference type="AlphaFoldDB" id="A0A7S3IDQ6"/>
<keyword evidence="1" id="KW-0812">Transmembrane</keyword>
<reference evidence="2" key="1">
    <citation type="submission" date="2021-01" db="EMBL/GenBank/DDBJ databases">
        <authorList>
            <person name="Corre E."/>
            <person name="Pelletier E."/>
            <person name="Niang G."/>
            <person name="Scheremetjew M."/>
            <person name="Finn R."/>
            <person name="Kale V."/>
            <person name="Holt S."/>
            <person name="Cochrane G."/>
            <person name="Meng A."/>
            <person name="Brown T."/>
            <person name="Cohen L."/>
        </authorList>
    </citation>
    <scope>NUCLEOTIDE SEQUENCE</scope>
    <source>
        <strain evidence="2">S3</strain>
    </source>
</reference>
<feature type="transmembrane region" description="Helical" evidence="1">
    <location>
        <begin position="20"/>
        <end position="44"/>
    </location>
</feature>
<sequence>MFNTPSSSFHGSHKLLEQLIVLQGSYLLLLLASFRAVDLLIFIAGHSSLFLGFLQNVHWYRLGDCQRNVKWINSILVVVNFKGFIFGQEFVQVSLLAEVVVADRKLGEGVSRAFD</sequence>
<keyword evidence="1" id="KW-0472">Membrane</keyword>
<dbReference type="EMBL" id="HBIH01003350">
    <property type="protein sequence ID" value="CAE0320824.1"/>
    <property type="molecule type" value="Transcribed_RNA"/>
</dbReference>
<gene>
    <name evidence="2" type="ORF">SINC0208_LOCUS1405</name>
</gene>
<organism evidence="2">
    <name type="scientific">Strombidium inclinatum</name>
    <dbReference type="NCBI Taxonomy" id="197538"/>
    <lineage>
        <taxon>Eukaryota</taxon>
        <taxon>Sar</taxon>
        <taxon>Alveolata</taxon>
        <taxon>Ciliophora</taxon>
        <taxon>Intramacronucleata</taxon>
        <taxon>Spirotrichea</taxon>
        <taxon>Oligotrichia</taxon>
        <taxon>Strombidiidae</taxon>
        <taxon>Strombidium</taxon>
    </lineage>
</organism>
<protein>
    <submittedName>
        <fullName evidence="2">Uncharacterized protein</fullName>
    </submittedName>
</protein>
<proteinExistence type="predicted"/>
<name>A0A7S3IDQ6_9SPIT</name>